<accession>A0A1S2M3Q8</accession>
<reference evidence="4 5" key="2">
    <citation type="journal article" date="2017" name="Genome Announc.">
        <title>Draft Genome Sequences of Four Alkaliphilic Bacteria Belonging to the Anaerobacillus Genus.</title>
        <authorList>
            <person name="Bassil N.M."/>
            <person name="Lloyd J.R."/>
        </authorList>
    </citation>
    <scope>NUCLEOTIDE SEQUENCE [LARGE SCALE GENOMIC DNA]</scope>
    <source>
        <strain evidence="4 5">NB2006</strain>
    </source>
</reference>
<evidence type="ECO:0000313" key="5">
    <source>
        <dbReference type="Proteomes" id="UP000180175"/>
    </source>
</evidence>
<keyword evidence="1" id="KW-1133">Transmembrane helix</keyword>
<proteinExistence type="predicted"/>
<dbReference type="OrthoDB" id="9972125at2"/>
<organism evidence="3 5">
    <name type="scientific">Anaerobacillus isosaccharinicus</name>
    <dbReference type="NCBI Taxonomy" id="1532552"/>
    <lineage>
        <taxon>Bacteria</taxon>
        <taxon>Bacillati</taxon>
        <taxon>Bacillota</taxon>
        <taxon>Bacilli</taxon>
        <taxon>Bacillales</taxon>
        <taxon>Bacillaceae</taxon>
        <taxon>Anaerobacillus</taxon>
    </lineage>
</organism>
<dbReference type="EMBL" id="LQXD01000082">
    <property type="protein sequence ID" value="OIJ19160.1"/>
    <property type="molecule type" value="Genomic_DNA"/>
</dbReference>
<dbReference type="EMBL" id="LQXD01000197">
    <property type="protein sequence ID" value="OIJ04725.1"/>
    <property type="molecule type" value="Genomic_DNA"/>
</dbReference>
<reference evidence="4" key="4">
    <citation type="submission" date="2020-10" db="EMBL/GenBank/DDBJ databases">
        <authorList>
            <person name="Bassil N.M."/>
            <person name="Lloyd J.R."/>
        </authorList>
    </citation>
    <scope>NUCLEOTIDE SEQUENCE</scope>
    <source>
        <strain evidence="4">NB2006</strain>
    </source>
</reference>
<evidence type="ECO:0000313" key="4">
    <source>
        <dbReference type="EMBL" id="QOY34275.1"/>
    </source>
</evidence>
<dbReference type="Proteomes" id="UP000180175">
    <property type="component" value="Chromosome"/>
</dbReference>
<name>A0A1S2M3Q8_9BACI</name>
<reference evidence="4 5" key="3">
    <citation type="journal article" date="2019" name="Int. J. Syst. Evol. Microbiol.">
        <title>Anaerobacillus isosaccharinicus sp. nov., an alkaliphilic bacterium which degrades isosaccharinic acid.</title>
        <authorList>
            <person name="Bassil N.M."/>
            <person name="Lloyd J.R."/>
        </authorList>
    </citation>
    <scope>NUCLEOTIDE SEQUENCE [LARGE SCALE GENOMIC DNA]</scope>
    <source>
        <strain evidence="4 5">NB2006</strain>
    </source>
</reference>
<keyword evidence="1" id="KW-0472">Membrane</keyword>
<gene>
    <name evidence="4" type="ORF">AWH56_016260</name>
    <name evidence="3" type="ORF">AWH56_09660</name>
    <name evidence="2" type="ORF">AWH56_22390</name>
</gene>
<evidence type="ECO:0000313" key="2">
    <source>
        <dbReference type="EMBL" id="OIJ04725.1"/>
    </source>
</evidence>
<dbReference type="EMBL" id="CP063356">
    <property type="protein sequence ID" value="QOY34275.1"/>
    <property type="molecule type" value="Genomic_DNA"/>
</dbReference>
<protein>
    <submittedName>
        <fullName evidence="3">Uncharacterized protein</fullName>
    </submittedName>
</protein>
<keyword evidence="5" id="KW-1185">Reference proteome</keyword>
<keyword evidence="1" id="KW-0812">Transmembrane</keyword>
<sequence length="67" mass="7329">MGYFIAIIVIWVIGVIGVLGEKNNIALKDLEQHEKLRVTGLTFIGFAIISSFPAIALILLSLQLGFE</sequence>
<dbReference type="RefSeq" id="WP_071316954.1">
    <property type="nucleotide sequence ID" value="NZ_CP063356.2"/>
</dbReference>
<reference evidence="3 5" key="1">
    <citation type="submission" date="2016-10" db="EMBL/GenBank/DDBJ databases">
        <title>Draft genome sequences of four alkaliphilic bacteria belonging to the Anaerobacillus genus.</title>
        <authorList>
            <person name="Bassil N.M."/>
            <person name="Lloyd J.R."/>
        </authorList>
    </citation>
    <scope>NUCLEOTIDE SEQUENCE [LARGE SCALE GENOMIC DNA]</scope>
    <source>
        <strain evidence="3 5">NB2006</strain>
    </source>
</reference>
<evidence type="ECO:0000313" key="3">
    <source>
        <dbReference type="EMBL" id="OIJ19160.1"/>
    </source>
</evidence>
<dbReference type="AlphaFoldDB" id="A0A1S2M3Q8"/>
<feature type="transmembrane region" description="Helical" evidence="1">
    <location>
        <begin position="44"/>
        <end position="66"/>
    </location>
</feature>
<evidence type="ECO:0000256" key="1">
    <source>
        <dbReference type="SAM" id="Phobius"/>
    </source>
</evidence>
<dbReference type="KEGG" id="aia:AWH56_016260"/>